<dbReference type="EMBL" id="JAMQPV010000001">
    <property type="protein sequence ID" value="MCW7462143.1"/>
    <property type="molecule type" value="Genomic_DNA"/>
</dbReference>
<comment type="caution">
    <text evidence="1">The sequence shown here is derived from an EMBL/GenBank/DDBJ whole genome shotgun (WGS) entry which is preliminary data.</text>
</comment>
<sequence length="66" mass="7293">MGIEAKSIKKSIDEQKRAVEEISRVISEWNQKAFITASSSEEMSTTSVILSSNADLLNGIVAQFQF</sequence>
<dbReference type="RefSeq" id="WP_265375113.1">
    <property type="nucleotide sequence ID" value="NZ_JAMQPV010000001.1"/>
</dbReference>
<protein>
    <submittedName>
        <fullName evidence="1">Uncharacterized protein</fullName>
    </submittedName>
</protein>
<organism evidence="1 2">
    <name type="scientific">Leptospira limi</name>
    <dbReference type="NCBI Taxonomy" id="2950023"/>
    <lineage>
        <taxon>Bacteria</taxon>
        <taxon>Pseudomonadati</taxon>
        <taxon>Spirochaetota</taxon>
        <taxon>Spirochaetia</taxon>
        <taxon>Leptospirales</taxon>
        <taxon>Leptospiraceae</taxon>
        <taxon>Leptospira</taxon>
    </lineage>
</organism>
<gene>
    <name evidence="1" type="ORF">ND812_08580</name>
</gene>
<dbReference type="Gene3D" id="1.10.287.950">
    <property type="entry name" value="Methyl-accepting chemotaxis protein"/>
    <property type="match status" value="1"/>
</dbReference>
<evidence type="ECO:0000313" key="2">
    <source>
        <dbReference type="Proteomes" id="UP001209737"/>
    </source>
</evidence>
<evidence type="ECO:0000313" key="1">
    <source>
        <dbReference type="EMBL" id="MCW7462143.1"/>
    </source>
</evidence>
<reference evidence="1 2" key="1">
    <citation type="submission" date="2022-06" db="EMBL/GenBank/DDBJ databases">
        <title>Leptospira isolates from biofilms formed at urban environments.</title>
        <authorList>
            <person name="Ribeiro P.S."/>
            <person name="Sousa T."/>
            <person name="Carvalho N."/>
            <person name="Aburjaile F."/>
            <person name="Neves F."/>
            <person name="Oliveira D."/>
            <person name="Blanco L."/>
            <person name="Lima J."/>
            <person name="Costa F."/>
            <person name="Brenig B."/>
            <person name="Soares S."/>
            <person name="Ramos R."/>
            <person name="Goes-Neto A."/>
            <person name="Matiuzzi M."/>
            <person name="Azevedo V."/>
            <person name="Ristow P."/>
        </authorList>
    </citation>
    <scope>NUCLEOTIDE SEQUENCE [LARGE SCALE GENOMIC DNA]</scope>
    <source>
        <strain evidence="1 2">VSF25</strain>
    </source>
</reference>
<name>A0ABT3LWS2_9LEPT</name>
<dbReference type="Proteomes" id="UP001209737">
    <property type="component" value="Unassembled WGS sequence"/>
</dbReference>
<keyword evidence="2" id="KW-1185">Reference proteome</keyword>
<accession>A0ABT3LWS2</accession>
<proteinExistence type="predicted"/>